<dbReference type="AlphaFoldDB" id="X1JUA4"/>
<gene>
    <name evidence="2" type="ORF">S06H3_04581</name>
</gene>
<reference evidence="2" key="1">
    <citation type="journal article" date="2014" name="Front. Microbiol.">
        <title>High frequency of phylogenetically diverse reductive dehalogenase-homologous genes in deep subseafloor sedimentary metagenomes.</title>
        <authorList>
            <person name="Kawai M."/>
            <person name="Futagami T."/>
            <person name="Toyoda A."/>
            <person name="Takaki Y."/>
            <person name="Nishi S."/>
            <person name="Hori S."/>
            <person name="Arai W."/>
            <person name="Tsubouchi T."/>
            <person name="Morono Y."/>
            <person name="Uchiyama I."/>
            <person name="Ito T."/>
            <person name="Fujiyama A."/>
            <person name="Inagaki F."/>
            <person name="Takami H."/>
        </authorList>
    </citation>
    <scope>NUCLEOTIDE SEQUENCE</scope>
    <source>
        <strain evidence="2">Expedition CK06-06</strain>
    </source>
</reference>
<evidence type="ECO:0000313" key="2">
    <source>
        <dbReference type="EMBL" id="GAH98336.1"/>
    </source>
</evidence>
<dbReference type="EMBL" id="BARV01001620">
    <property type="protein sequence ID" value="GAH98336.1"/>
    <property type="molecule type" value="Genomic_DNA"/>
</dbReference>
<comment type="caution">
    <text evidence="2">The sequence shown here is derived from an EMBL/GenBank/DDBJ whole genome shotgun (WGS) entry which is preliminary data.</text>
</comment>
<sequence length="70" mass="8012">MPTVPLWMALGAALPPHWSPIKVYFGITIILSIVGWGVLLQQAQNFIYKELDEFVNKGVRLNEKRGRLFE</sequence>
<keyword evidence="1" id="KW-0472">Membrane</keyword>
<proteinExistence type="predicted"/>
<feature type="non-terminal residue" evidence="2">
    <location>
        <position position="70"/>
    </location>
</feature>
<keyword evidence="1" id="KW-1133">Transmembrane helix</keyword>
<organism evidence="2">
    <name type="scientific">marine sediment metagenome</name>
    <dbReference type="NCBI Taxonomy" id="412755"/>
    <lineage>
        <taxon>unclassified sequences</taxon>
        <taxon>metagenomes</taxon>
        <taxon>ecological metagenomes</taxon>
    </lineage>
</organism>
<accession>X1JUA4</accession>
<name>X1JUA4_9ZZZZ</name>
<evidence type="ECO:0000256" key="1">
    <source>
        <dbReference type="SAM" id="Phobius"/>
    </source>
</evidence>
<feature type="transmembrane region" description="Helical" evidence="1">
    <location>
        <begin position="23"/>
        <end position="40"/>
    </location>
</feature>
<keyword evidence="1" id="KW-0812">Transmembrane</keyword>
<protein>
    <submittedName>
        <fullName evidence="2">Uncharacterized protein</fullName>
    </submittedName>
</protein>